<evidence type="ECO:0000256" key="1">
    <source>
        <dbReference type="ARBA" id="ARBA00009497"/>
    </source>
</evidence>
<comment type="caution">
    <text evidence="3">The sequence shown here is derived from an EMBL/GenBank/DDBJ whole genome shotgun (WGS) entry which is preliminary data.</text>
</comment>
<dbReference type="InterPro" id="IPR002177">
    <property type="entry name" value="DPS_DNA-bd"/>
</dbReference>
<dbReference type="Pfam" id="PF00210">
    <property type="entry name" value="Ferritin"/>
    <property type="match status" value="1"/>
</dbReference>
<evidence type="ECO:0000313" key="4">
    <source>
        <dbReference type="Proteomes" id="UP001279642"/>
    </source>
</evidence>
<keyword evidence="4" id="KW-1185">Reference proteome</keyword>
<evidence type="ECO:0000259" key="2">
    <source>
        <dbReference type="Pfam" id="PF00210"/>
    </source>
</evidence>
<comment type="similarity">
    <text evidence="1">Belongs to the Dps family.</text>
</comment>
<accession>A0ABU5EHK0</accession>
<dbReference type="Proteomes" id="UP001279642">
    <property type="component" value="Unassembled WGS sequence"/>
</dbReference>
<dbReference type="RefSeq" id="WP_320510990.1">
    <property type="nucleotide sequence ID" value="NZ_JAXCLW010000020.1"/>
</dbReference>
<dbReference type="PANTHER" id="PTHR42932:SF3">
    <property type="entry name" value="DNA PROTECTION DURING STARVATION PROTEIN"/>
    <property type="match status" value="1"/>
</dbReference>
<evidence type="ECO:0000313" key="3">
    <source>
        <dbReference type="EMBL" id="MDY0885914.1"/>
    </source>
</evidence>
<sequence>MSNKQKEMIMTGKHLISARPGETGGVTDLSADVSCNIGAALKSLLADVFSLYLKTKNSPWHMSEPHIIDCRLLLDRHGMQVFAMIDPIAEIMGQLGGTTLRAIGNNTPTQSAADADDEYIGPQGMLSELRDDTQRLTKTMHEGRKNGDGTGDVGTASLFEVWIDETECRARFRYKAPRHPPRSNS</sequence>
<proteinExistence type="inferred from homology"/>
<organism evidence="3 4">
    <name type="scientific">Dongia soli</name>
    <dbReference type="NCBI Taxonomy" id="600628"/>
    <lineage>
        <taxon>Bacteria</taxon>
        <taxon>Pseudomonadati</taxon>
        <taxon>Pseudomonadota</taxon>
        <taxon>Alphaproteobacteria</taxon>
        <taxon>Rhodospirillales</taxon>
        <taxon>Dongiaceae</taxon>
        <taxon>Dongia</taxon>
    </lineage>
</organism>
<dbReference type="SUPFAM" id="SSF47240">
    <property type="entry name" value="Ferritin-like"/>
    <property type="match status" value="1"/>
</dbReference>
<dbReference type="InterPro" id="IPR008331">
    <property type="entry name" value="Ferritin_DPS_dom"/>
</dbReference>
<reference evidence="3 4" key="1">
    <citation type="journal article" date="2016" name="Antonie Van Leeuwenhoek">
        <title>Dongia soli sp. nov., isolated from soil from Dokdo, Korea.</title>
        <authorList>
            <person name="Kim D.U."/>
            <person name="Lee H."/>
            <person name="Kim H."/>
            <person name="Kim S.G."/>
            <person name="Ka J.O."/>
        </authorList>
    </citation>
    <scope>NUCLEOTIDE SEQUENCE [LARGE SCALE GENOMIC DNA]</scope>
    <source>
        <strain evidence="3 4">D78</strain>
    </source>
</reference>
<dbReference type="Gene3D" id="1.20.1260.10">
    <property type="match status" value="1"/>
</dbReference>
<gene>
    <name evidence="3" type="ORF">SMD27_23965</name>
</gene>
<dbReference type="InterPro" id="IPR012347">
    <property type="entry name" value="Ferritin-like"/>
</dbReference>
<name>A0ABU5EHK0_9PROT</name>
<dbReference type="EMBL" id="JAXCLW010000020">
    <property type="protein sequence ID" value="MDY0885914.1"/>
    <property type="molecule type" value="Genomic_DNA"/>
</dbReference>
<feature type="domain" description="Ferritin/DPS" evidence="2">
    <location>
        <begin position="39"/>
        <end position="167"/>
    </location>
</feature>
<protein>
    <submittedName>
        <fullName evidence="3">Ferritin-like domain-containing protein</fullName>
    </submittedName>
</protein>
<dbReference type="PANTHER" id="PTHR42932">
    <property type="entry name" value="GENERAL STRESS PROTEIN 20U"/>
    <property type="match status" value="1"/>
</dbReference>
<dbReference type="InterPro" id="IPR009078">
    <property type="entry name" value="Ferritin-like_SF"/>
</dbReference>